<proteinExistence type="predicted"/>
<evidence type="ECO:0000313" key="2">
    <source>
        <dbReference type="EMBL" id="AMM53732.1"/>
    </source>
</evidence>
<dbReference type="Proteomes" id="UP000070587">
    <property type="component" value="Chromosome"/>
</dbReference>
<evidence type="ECO:0000313" key="3">
    <source>
        <dbReference type="Proteomes" id="UP000070587"/>
    </source>
</evidence>
<keyword evidence="1" id="KW-1133">Transmembrane helix</keyword>
<dbReference type="PATRIC" id="fig|1609559.3.peg.831"/>
<dbReference type="EMBL" id="CP010835">
    <property type="protein sequence ID" value="AMM53732.1"/>
    <property type="molecule type" value="Genomic_DNA"/>
</dbReference>
<keyword evidence="1" id="KW-0472">Membrane</keyword>
<reference evidence="3" key="1">
    <citation type="submission" date="2015-02" db="EMBL/GenBank/DDBJ databases">
        <title>Pyrococcus kukulkanii sp. nov., a novel hyperthermophilic archaeon isolated from a deep-sea hydrothermal vent at the Guaymas Basin.</title>
        <authorList>
            <person name="Oger P.M."/>
            <person name="Callac N."/>
            <person name="Jebbar M."/>
            <person name="Godfroy A."/>
        </authorList>
    </citation>
    <scope>NUCLEOTIDE SEQUENCE [LARGE SCALE GENOMIC DNA]</scope>
    <source>
        <strain evidence="3">NCB100</strain>
    </source>
</reference>
<dbReference type="AlphaFoldDB" id="A0A127B8N2"/>
<evidence type="ECO:0000256" key="1">
    <source>
        <dbReference type="SAM" id="Phobius"/>
    </source>
</evidence>
<feature type="transmembrane region" description="Helical" evidence="1">
    <location>
        <begin position="32"/>
        <end position="52"/>
    </location>
</feature>
<gene>
    <name evidence="2" type="ORF">TQ32_03990</name>
</gene>
<dbReference type="KEGG" id="pyc:TQ32_03990"/>
<name>A0A127B8N2_9EURY</name>
<accession>A0A127B8N2</accession>
<dbReference type="STRING" id="1609559.TQ32_03990"/>
<reference evidence="2 3" key="2">
    <citation type="journal article" date="2016" name="Int. J. Syst. Evol. Microbiol.">
        <title>Pyrococcus kukulkanii sp. nov., a hyperthermophilic, piezophilic archaeon isolated from a deep-sea hydrothermal vent.</title>
        <authorList>
            <person name="Callac N."/>
            <person name="Oger P."/>
            <person name="Lesongeur F."/>
            <person name="Rattray J.E."/>
            <person name="Vannier P."/>
            <person name="Michoud G."/>
            <person name="Beauverger M."/>
            <person name="Gayet N."/>
            <person name="Rouxel O."/>
            <person name="Jebbar M."/>
            <person name="Godfroy A."/>
        </authorList>
    </citation>
    <scope>NUCLEOTIDE SEQUENCE [LARGE SCALE GENOMIC DNA]</scope>
    <source>
        <strain evidence="2 3">NCB100</strain>
    </source>
</reference>
<protein>
    <submittedName>
        <fullName evidence="2">Uncharacterized protein</fullName>
    </submittedName>
</protein>
<sequence length="109" mass="11526">MMAIVIAIVVGFIFSIAWALAYSLILKQRSILKAIALVSIVLGVSLAMYRLLYAYPGPEWILGFALGAPAGIKLLQKIGPEKPTDEGAIAVLLAGPLILILLLTAIAIL</sequence>
<feature type="transmembrane region" description="Helical" evidence="1">
    <location>
        <begin position="87"/>
        <end position="108"/>
    </location>
</feature>
<feature type="transmembrane region" description="Helical" evidence="1">
    <location>
        <begin position="6"/>
        <end position="25"/>
    </location>
</feature>
<organism evidence="2 3">
    <name type="scientific">Pyrococcus kukulkanii</name>
    <dbReference type="NCBI Taxonomy" id="1609559"/>
    <lineage>
        <taxon>Archaea</taxon>
        <taxon>Methanobacteriati</taxon>
        <taxon>Methanobacteriota</taxon>
        <taxon>Thermococci</taxon>
        <taxon>Thermococcales</taxon>
        <taxon>Thermococcaceae</taxon>
        <taxon>Pyrococcus</taxon>
    </lineage>
</organism>
<keyword evidence="1" id="KW-0812">Transmembrane</keyword>